<dbReference type="RefSeq" id="WP_069671520.1">
    <property type="nucleotide sequence ID" value="NZ_BPFF01000004.1"/>
</dbReference>
<dbReference type="Proteomes" id="UP000095230">
    <property type="component" value="Unassembled WGS sequence"/>
</dbReference>
<protein>
    <submittedName>
        <fullName evidence="2">Uncharacterized protein</fullName>
    </submittedName>
</protein>
<evidence type="ECO:0000313" key="3">
    <source>
        <dbReference type="Proteomes" id="UP000095230"/>
    </source>
</evidence>
<accession>A0A1E5ISF7</accession>
<proteinExistence type="predicted"/>
<name>A0A1E5ISF7_SHECO</name>
<reference evidence="2 3" key="1">
    <citation type="submission" date="2016-07" db="EMBL/GenBank/DDBJ databases">
        <title>Whole-genome of two Shewanella species isolated from a digestive organ of sea cucumber Apostichopus japonicus Selenka 1867.</title>
        <authorList>
            <person name="Hong H.-H."/>
            <person name="Choi H."/>
            <person name="Cheon S."/>
            <person name="Oh J.-S."/>
            <person name="Lee H.-G."/>
            <person name="Park C."/>
        </authorList>
    </citation>
    <scope>NUCLEOTIDE SEQUENCE [LARGE SCALE GENOMIC DNA]</scope>
    <source>
        <strain evidence="2 3">CSB03KR</strain>
    </source>
</reference>
<evidence type="ECO:0000313" key="2">
    <source>
        <dbReference type="EMBL" id="OEG73357.1"/>
    </source>
</evidence>
<dbReference type="STRING" id="23.BEL05_13915"/>
<dbReference type="EMBL" id="MCBT01000043">
    <property type="protein sequence ID" value="OEG73357.1"/>
    <property type="molecule type" value="Genomic_DNA"/>
</dbReference>
<feature type="coiled-coil region" evidence="1">
    <location>
        <begin position="95"/>
        <end position="133"/>
    </location>
</feature>
<dbReference type="AlphaFoldDB" id="A0A1E5ISF7"/>
<sequence>MNIDGINKQNIATRSGLSGLSELKVTAKQTNGLATPVVTTQSQQQEGTELAASVSISAAGRKALASELGSTLHDKSALEKAKAQAEAEKTPKKPIDELLETLKEQVEKLKQALKALEGDKSEAAQKKREQIQTQITVLMGQISTLTIEKLKQEEQAARANR</sequence>
<comment type="caution">
    <text evidence="2">The sequence shown here is derived from an EMBL/GenBank/DDBJ whole genome shotgun (WGS) entry which is preliminary data.</text>
</comment>
<evidence type="ECO:0000256" key="1">
    <source>
        <dbReference type="SAM" id="Coils"/>
    </source>
</evidence>
<gene>
    <name evidence="2" type="ORF">BEL05_13915</name>
</gene>
<organism evidence="2 3">
    <name type="scientific">Shewanella colwelliana</name>
    <name type="common">Alteromonas colwelliana</name>
    <dbReference type="NCBI Taxonomy" id="23"/>
    <lineage>
        <taxon>Bacteria</taxon>
        <taxon>Pseudomonadati</taxon>
        <taxon>Pseudomonadota</taxon>
        <taxon>Gammaproteobacteria</taxon>
        <taxon>Alteromonadales</taxon>
        <taxon>Shewanellaceae</taxon>
        <taxon>Shewanella</taxon>
    </lineage>
</organism>
<keyword evidence="1" id="KW-0175">Coiled coil</keyword>